<dbReference type="GO" id="GO:0005886">
    <property type="term" value="C:plasma membrane"/>
    <property type="evidence" value="ECO:0007669"/>
    <property type="project" value="UniProtKB-SubCell"/>
</dbReference>
<dbReference type="Proteomes" id="UP001163046">
    <property type="component" value="Unassembled WGS sequence"/>
</dbReference>
<dbReference type="PROSITE" id="PS50262">
    <property type="entry name" value="G_PROTEIN_RECEP_F1_2"/>
    <property type="match status" value="1"/>
</dbReference>
<feature type="transmembrane region" description="Helical" evidence="10">
    <location>
        <begin position="59"/>
        <end position="83"/>
    </location>
</feature>
<keyword evidence="6 10" id="KW-0472">Membrane</keyword>
<evidence type="ECO:0000256" key="3">
    <source>
        <dbReference type="ARBA" id="ARBA00022692"/>
    </source>
</evidence>
<reference evidence="12" key="1">
    <citation type="submission" date="2023-01" db="EMBL/GenBank/DDBJ databases">
        <title>Genome assembly of the deep-sea coral Lophelia pertusa.</title>
        <authorList>
            <person name="Herrera S."/>
            <person name="Cordes E."/>
        </authorList>
    </citation>
    <scope>NUCLEOTIDE SEQUENCE</scope>
    <source>
        <strain evidence="12">USNM1676648</strain>
        <tissue evidence="12">Polyp</tissue>
    </source>
</reference>
<feature type="transmembrane region" description="Helical" evidence="10">
    <location>
        <begin position="20"/>
        <end position="47"/>
    </location>
</feature>
<evidence type="ECO:0000256" key="9">
    <source>
        <dbReference type="RuleBase" id="RU000688"/>
    </source>
</evidence>
<comment type="similarity">
    <text evidence="9">Belongs to the G-protein coupled receptor 1 family.</text>
</comment>
<comment type="subcellular location">
    <subcellularLocation>
        <location evidence="1">Cell membrane</location>
        <topology evidence="1">Multi-pass membrane protein</topology>
    </subcellularLocation>
</comment>
<feature type="transmembrane region" description="Helical" evidence="10">
    <location>
        <begin position="245"/>
        <end position="265"/>
    </location>
</feature>
<keyword evidence="13" id="KW-1185">Reference proteome</keyword>
<feature type="transmembrane region" description="Helical" evidence="10">
    <location>
        <begin position="137"/>
        <end position="166"/>
    </location>
</feature>
<evidence type="ECO:0000256" key="7">
    <source>
        <dbReference type="ARBA" id="ARBA00023170"/>
    </source>
</evidence>
<dbReference type="SMART" id="SM01381">
    <property type="entry name" value="7TM_GPCR_Srsx"/>
    <property type="match status" value="1"/>
</dbReference>
<evidence type="ECO:0000256" key="8">
    <source>
        <dbReference type="ARBA" id="ARBA00023224"/>
    </source>
</evidence>
<dbReference type="EMBL" id="MU825439">
    <property type="protein sequence ID" value="KAJ7389159.1"/>
    <property type="molecule type" value="Genomic_DNA"/>
</dbReference>
<dbReference type="PANTHER" id="PTHR24228">
    <property type="entry name" value="B2 BRADYKININ RECEPTOR/ANGIOTENSIN II RECEPTOR"/>
    <property type="match status" value="1"/>
</dbReference>
<dbReference type="PROSITE" id="PS00237">
    <property type="entry name" value="G_PROTEIN_RECEP_F1_1"/>
    <property type="match status" value="1"/>
</dbReference>
<feature type="transmembrane region" description="Helical" evidence="10">
    <location>
        <begin position="277"/>
        <end position="300"/>
    </location>
</feature>
<accession>A0A9X0D8U5</accession>
<gene>
    <name evidence="12" type="primary">MTNR1A_22</name>
    <name evidence="12" type="ORF">OS493_033245</name>
</gene>
<comment type="caution">
    <text evidence="12">The sequence shown here is derived from an EMBL/GenBank/DDBJ whole genome shotgun (WGS) entry which is preliminary data.</text>
</comment>
<dbReference type="Pfam" id="PF00001">
    <property type="entry name" value="7tm_1"/>
    <property type="match status" value="1"/>
</dbReference>
<dbReference type="AlphaFoldDB" id="A0A9X0D8U5"/>
<name>A0A9X0D8U5_9CNID</name>
<feature type="domain" description="G-protein coupled receptors family 1 profile" evidence="11">
    <location>
        <begin position="38"/>
        <end position="297"/>
    </location>
</feature>
<dbReference type="PRINTS" id="PR00237">
    <property type="entry name" value="GPCRRHODOPSN"/>
</dbReference>
<keyword evidence="5 9" id="KW-0297">G-protein coupled receptor</keyword>
<dbReference type="Gene3D" id="1.20.1070.10">
    <property type="entry name" value="Rhodopsin 7-helix transmembrane proteins"/>
    <property type="match status" value="1"/>
</dbReference>
<dbReference type="GO" id="GO:0004930">
    <property type="term" value="F:G protein-coupled receptor activity"/>
    <property type="evidence" value="ECO:0007669"/>
    <property type="project" value="UniProtKB-KW"/>
</dbReference>
<evidence type="ECO:0000313" key="12">
    <source>
        <dbReference type="EMBL" id="KAJ7389159.1"/>
    </source>
</evidence>
<sequence length="359" mass="40578">MDDGNLPRLLYDLRNRSGGTIAFESGFILLVIITAFFGNLLIIGVICKNPRLRTVTNMFLVGLSISDILTASLVMPFTASIFIHGKWMFNDAACIFQGVFVLSLVWISLHMVTLMAINRYFCVIRPRLYRKWFTRRFTAAMITVVSVLPFILTISPYLSGLVTYIFRPGKAACFMTFDPERKLGKIAYTFFLLIIYTILPMTIIAVCYYKVFRMVKQHARAAKNTIRSRQAGTLSSEEVRMTKMLLVLVLGFVFCWVPVIIVDFLNAIMGTGSLPRAAYVTYILFALFSSCINPIVCLALNGKIRREAKQVLCFGRLRQVADAEQTIETNQELTIVRVMPGHRLNKIAGEDSEINSRTP</sequence>
<evidence type="ECO:0000259" key="11">
    <source>
        <dbReference type="PROSITE" id="PS50262"/>
    </source>
</evidence>
<evidence type="ECO:0000256" key="6">
    <source>
        <dbReference type="ARBA" id="ARBA00023136"/>
    </source>
</evidence>
<protein>
    <submittedName>
        <fullName evidence="12">Melatonin receptor</fullName>
    </submittedName>
</protein>
<dbReference type="SUPFAM" id="SSF81321">
    <property type="entry name" value="Family A G protein-coupled receptor-like"/>
    <property type="match status" value="1"/>
</dbReference>
<dbReference type="PANTHER" id="PTHR24228:SF59">
    <property type="entry name" value="NEUROPEPTIDE RECEPTOR 15"/>
    <property type="match status" value="1"/>
</dbReference>
<keyword evidence="4 10" id="KW-1133">Transmembrane helix</keyword>
<evidence type="ECO:0000256" key="4">
    <source>
        <dbReference type="ARBA" id="ARBA00022989"/>
    </source>
</evidence>
<dbReference type="InterPro" id="IPR000276">
    <property type="entry name" value="GPCR_Rhodpsn"/>
</dbReference>
<dbReference type="OrthoDB" id="10044919at2759"/>
<evidence type="ECO:0000256" key="5">
    <source>
        <dbReference type="ARBA" id="ARBA00023040"/>
    </source>
</evidence>
<feature type="transmembrane region" description="Helical" evidence="10">
    <location>
        <begin position="186"/>
        <end position="209"/>
    </location>
</feature>
<evidence type="ECO:0000256" key="2">
    <source>
        <dbReference type="ARBA" id="ARBA00022475"/>
    </source>
</evidence>
<organism evidence="12 13">
    <name type="scientific">Desmophyllum pertusum</name>
    <dbReference type="NCBI Taxonomy" id="174260"/>
    <lineage>
        <taxon>Eukaryota</taxon>
        <taxon>Metazoa</taxon>
        <taxon>Cnidaria</taxon>
        <taxon>Anthozoa</taxon>
        <taxon>Hexacorallia</taxon>
        <taxon>Scleractinia</taxon>
        <taxon>Caryophylliina</taxon>
        <taxon>Caryophylliidae</taxon>
        <taxon>Desmophyllum</taxon>
    </lineage>
</organism>
<keyword evidence="7 9" id="KW-0675">Receptor</keyword>
<evidence type="ECO:0000256" key="10">
    <source>
        <dbReference type="SAM" id="Phobius"/>
    </source>
</evidence>
<proteinExistence type="inferred from homology"/>
<dbReference type="InterPro" id="IPR017452">
    <property type="entry name" value="GPCR_Rhodpsn_7TM"/>
</dbReference>
<dbReference type="CDD" id="cd00637">
    <property type="entry name" value="7tm_classA_rhodopsin-like"/>
    <property type="match status" value="1"/>
</dbReference>
<keyword evidence="2" id="KW-1003">Cell membrane</keyword>
<keyword evidence="3 9" id="KW-0812">Transmembrane</keyword>
<evidence type="ECO:0000313" key="13">
    <source>
        <dbReference type="Proteomes" id="UP001163046"/>
    </source>
</evidence>
<evidence type="ECO:0000256" key="1">
    <source>
        <dbReference type="ARBA" id="ARBA00004651"/>
    </source>
</evidence>
<feature type="transmembrane region" description="Helical" evidence="10">
    <location>
        <begin position="95"/>
        <end position="117"/>
    </location>
</feature>
<keyword evidence="8 9" id="KW-0807">Transducer</keyword>